<accession>A0ACB7SAI8</accession>
<reference evidence="1" key="1">
    <citation type="submission" date="2020-05" db="EMBL/GenBank/DDBJ databases">
        <title>Large-scale comparative analyses of tick genomes elucidate their genetic diversity and vector capacities.</title>
        <authorList>
            <person name="Jia N."/>
            <person name="Wang J."/>
            <person name="Shi W."/>
            <person name="Du L."/>
            <person name="Sun Y."/>
            <person name="Zhan W."/>
            <person name="Jiang J."/>
            <person name="Wang Q."/>
            <person name="Zhang B."/>
            <person name="Ji P."/>
            <person name="Sakyi L.B."/>
            <person name="Cui X."/>
            <person name="Yuan T."/>
            <person name="Jiang B."/>
            <person name="Yang W."/>
            <person name="Lam T.T.-Y."/>
            <person name="Chang Q."/>
            <person name="Ding S."/>
            <person name="Wang X."/>
            <person name="Zhu J."/>
            <person name="Ruan X."/>
            <person name="Zhao L."/>
            <person name="Wei J."/>
            <person name="Que T."/>
            <person name="Du C."/>
            <person name="Cheng J."/>
            <person name="Dai P."/>
            <person name="Han X."/>
            <person name="Huang E."/>
            <person name="Gao Y."/>
            <person name="Liu J."/>
            <person name="Shao H."/>
            <person name="Ye R."/>
            <person name="Li L."/>
            <person name="Wei W."/>
            <person name="Wang X."/>
            <person name="Wang C."/>
            <person name="Yang T."/>
            <person name="Huo Q."/>
            <person name="Li W."/>
            <person name="Guo W."/>
            <person name="Chen H."/>
            <person name="Zhou L."/>
            <person name="Ni X."/>
            <person name="Tian J."/>
            <person name="Zhou Y."/>
            <person name="Sheng Y."/>
            <person name="Liu T."/>
            <person name="Pan Y."/>
            <person name="Xia L."/>
            <person name="Li J."/>
            <person name="Zhao F."/>
            <person name="Cao W."/>
        </authorList>
    </citation>
    <scope>NUCLEOTIDE SEQUENCE</scope>
    <source>
        <strain evidence="1">Hyas-2018</strain>
    </source>
</reference>
<evidence type="ECO:0000313" key="1">
    <source>
        <dbReference type="EMBL" id="KAH6931966.1"/>
    </source>
</evidence>
<sequence length="219" mass="24839">MTITLYNWPGSPPCGFVLALAKQLGLQLNIKNLDLANKEQLSEQYLKINPFHKVPAIDDDGFIVYERQELVAIAYYLLRKYAPKSDLYPDDMKLRTHIDQAIAAICGTVHPQVADFFRPRILLKTKPSAEELTAYEDNVVKGMQQLIGDRKFAVGDKLTLADLAIMPQLALALEVTPIDLSKYPTLVSYYQHIKSQLPYFEELYGPAITHMKQGWAQLQ</sequence>
<name>A0ACB7SAI8_HYAAI</name>
<dbReference type="EMBL" id="CM023484">
    <property type="protein sequence ID" value="KAH6931966.1"/>
    <property type="molecule type" value="Genomic_DNA"/>
</dbReference>
<organism evidence="1 2">
    <name type="scientific">Hyalomma asiaticum</name>
    <name type="common">Tick</name>
    <dbReference type="NCBI Taxonomy" id="266040"/>
    <lineage>
        <taxon>Eukaryota</taxon>
        <taxon>Metazoa</taxon>
        <taxon>Ecdysozoa</taxon>
        <taxon>Arthropoda</taxon>
        <taxon>Chelicerata</taxon>
        <taxon>Arachnida</taxon>
        <taxon>Acari</taxon>
        <taxon>Parasitiformes</taxon>
        <taxon>Ixodida</taxon>
        <taxon>Ixodoidea</taxon>
        <taxon>Ixodidae</taxon>
        <taxon>Hyalomminae</taxon>
        <taxon>Hyalomma</taxon>
    </lineage>
</organism>
<gene>
    <name evidence="1" type="ORF">HPB50_001856</name>
</gene>
<keyword evidence="2" id="KW-1185">Reference proteome</keyword>
<evidence type="ECO:0000313" key="2">
    <source>
        <dbReference type="Proteomes" id="UP000821845"/>
    </source>
</evidence>
<dbReference type="Proteomes" id="UP000821845">
    <property type="component" value="Chromosome 4"/>
</dbReference>
<proteinExistence type="predicted"/>
<comment type="caution">
    <text evidence="1">The sequence shown here is derived from an EMBL/GenBank/DDBJ whole genome shotgun (WGS) entry which is preliminary data.</text>
</comment>
<protein>
    <submittedName>
        <fullName evidence="1">Uncharacterized protein</fullName>
    </submittedName>
</protein>